<feature type="compositionally biased region" description="Basic and acidic residues" evidence="7">
    <location>
        <begin position="555"/>
        <end position="568"/>
    </location>
</feature>
<feature type="compositionally biased region" description="Basic and acidic residues" evidence="7">
    <location>
        <begin position="470"/>
        <end position="487"/>
    </location>
</feature>
<accession>A0A835M901</accession>
<feature type="compositionally biased region" description="Acidic residues" evidence="7">
    <location>
        <begin position="675"/>
        <end position="687"/>
    </location>
</feature>
<evidence type="ECO:0000256" key="3">
    <source>
        <dbReference type="ARBA" id="ARBA00022771"/>
    </source>
</evidence>
<dbReference type="FunFam" id="4.10.1000.10:FF:000021">
    <property type="entry name" value="Zinc finger CCCH domain-containing protein 17"/>
    <property type="match status" value="1"/>
</dbReference>
<feature type="compositionally biased region" description="Basic and acidic residues" evidence="7">
    <location>
        <begin position="653"/>
        <end position="666"/>
    </location>
</feature>
<evidence type="ECO:0000256" key="1">
    <source>
        <dbReference type="ARBA" id="ARBA00022723"/>
    </source>
</evidence>
<name>A0A835M901_9MAGN</name>
<dbReference type="SUPFAM" id="SSF90229">
    <property type="entry name" value="CCCH zinc finger"/>
    <property type="match status" value="1"/>
</dbReference>
<comment type="caution">
    <text evidence="9">The sequence shown here is derived from an EMBL/GenBank/DDBJ whole genome shotgun (WGS) entry which is preliminary data.</text>
</comment>
<feature type="compositionally biased region" description="Acidic residues" evidence="7">
    <location>
        <begin position="739"/>
        <end position="755"/>
    </location>
</feature>
<protein>
    <recommendedName>
        <fullName evidence="8">C3H1-type domain-containing protein</fullName>
    </recommendedName>
</protein>
<dbReference type="PROSITE" id="PS50103">
    <property type="entry name" value="ZF_C3H1"/>
    <property type="match status" value="3"/>
</dbReference>
<proteinExistence type="predicted"/>
<dbReference type="EMBL" id="JADFTS010000001">
    <property type="protein sequence ID" value="KAF9624068.1"/>
    <property type="molecule type" value="Genomic_DNA"/>
</dbReference>
<feature type="compositionally biased region" description="Polar residues" evidence="7">
    <location>
        <begin position="636"/>
        <end position="647"/>
    </location>
</feature>
<dbReference type="GO" id="GO:0003729">
    <property type="term" value="F:mRNA binding"/>
    <property type="evidence" value="ECO:0007669"/>
    <property type="project" value="TreeGrafter"/>
</dbReference>
<dbReference type="SMART" id="SM00356">
    <property type="entry name" value="ZnF_C3H1"/>
    <property type="match status" value="3"/>
</dbReference>
<feature type="region of interest" description="Disordered" evidence="7">
    <location>
        <begin position="555"/>
        <end position="755"/>
    </location>
</feature>
<dbReference type="Pfam" id="PF15663">
    <property type="entry name" value="zf-CCCH_3"/>
    <property type="match status" value="1"/>
</dbReference>
<evidence type="ECO:0000256" key="5">
    <source>
        <dbReference type="ARBA" id="ARBA00023125"/>
    </source>
</evidence>
<feature type="zinc finger region" description="C3H1-type" evidence="6">
    <location>
        <begin position="31"/>
        <end position="60"/>
    </location>
</feature>
<feature type="domain" description="C3H1-type" evidence="8">
    <location>
        <begin position="62"/>
        <end position="88"/>
    </location>
</feature>
<organism evidence="9 10">
    <name type="scientific">Coptis chinensis</name>
    <dbReference type="NCBI Taxonomy" id="261450"/>
    <lineage>
        <taxon>Eukaryota</taxon>
        <taxon>Viridiplantae</taxon>
        <taxon>Streptophyta</taxon>
        <taxon>Embryophyta</taxon>
        <taxon>Tracheophyta</taxon>
        <taxon>Spermatophyta</taxon>
        <taxon>Magnoliopsida</taxon>
        <taxon>Ranunculales</taxon>
        <taxon>Ranunculaceae</taxon>
        <taxon>Coptidoideae</taxon>
        <taxon>Coptis</taxon>
    </lineage>
</organism>
<dbReference type="Pfam" id="PF00642">
    <property type="entry name" value="zf-CCCH"/>
    <property type="match status" value="1"/>
</dbReference>
<dbReference type="Proteomes" id="UP000631114">
    <property type="component" value="Unassembled WGS sequence"/>
</dbReference>
<dbReference type="Gene3D" id="4.10.1000.10">
    <property type="entry name" value="Zinc finger, CCCH-type"/>
    <property type="match status" value="2"/>
</dbReference>
<dbReference type="AlphaFoldDB" id="A0A835M901"/>
<keyword evidence="1 6" id="KW-0479">Metal-binding</keyword>
<feature type="zinc finger region" description="C3H1-type" evidence="6">
    <location>
        <begin position="62"/>
        <end position="88"/>
    </location>
</feature>
<evidence type="ECO:0000256" key="2">
    <source>
        <dbReference type="ARBA" id="ARBA00022737"/>
    </source>
</evidence>
<keyword evidence="4 6" id="KW-0862">Zinc</keyword>
<keyword evidence="5" id="KW-0238">DNA-binding</keyword>
<sequence length="766" mass="86741">MKAVTREFSSQAQLNLPTTTATIATAEDEAIKRNTDCVYFLASPLTCKKGVECEYRHSEEARMNPRDCWYWLNGNCLNPKCSFRHPPLDGLVGTPVATPKSSLPPSIAATSTQLSVANTSAYNPVKQGTPCYYFQKGLCLKGDRCPFMHGPHPIDHVTPQPPTPKVTASVTAPQTHKKPLWVPEKCTQPKKVLQENIIIPFEVPPPARLPVKSVKAPLENGFVAEKIVPPMSLHNELPRYKPAIVSSIISGNSGSMTNRGRLAQPVDDRTFHNSKEPGEFLGEASPGFDVLVDDELRNSGYYQKEDDFGRITGHAGRHLNSLNENDHSRSVDYNPPAKFDRETYSETRGYDPYRRAQDPYDWEPRRVSSERVMDRTAVPDRRALPKAESPDDLDDVDLRHRLLKQRKTNGSRSAVSPDYRGDFYRRDDRGRHVEDQRYHGHTRRDSRHLPHESSTSNRLQGRISLPGRSSPDRIRNDTHLEKETERGRRARLSPGRLPSYAGRAHDRIKWGVQDEFNTEGRNFRPPLIRRDELDNDDFAGPKSLVQLKKGTKVIERGEEQRTRGKDTSFGEWKNSRIGKVEGHSEFEGSSSFEGPKPLREILKRKRRETTDVSGDGMASGDREENNRKEQDGDSLTVASEKQRVQPSENKEEDNDHSNSSKEEHRFATGNANGTMDDDEEGLISEEVEGQHYVQKGSEVENEDMIMLDNGDDEELETSDQRYADSDYEQVDGDFKTEEEGNADPEDEYFDEEDGDDFAKRIGVMFS</sequence>
<keyword evidence="10" id="KW-1185">Reference proteome</keyword>
<evidence type="ECO:0000256" key="6">
    <source>
        <dbReference type="PROSITE-ProRule" id="PRU00723"/>
    </source>
</evidence>
<feature type="region of interest" description="Disordered" evidence="7">
    <location>
        <begin position="319"/>
        <end position="500"/>
    </location>
</feature>
<evidence type="ECO:0000259" key="8">
    <source>
        <dbReference type="PROSITE" id="PS50103"/>
    </source>
</evidence>
<evidence type="ECO:0000313" key="9">
    <source>
        <dbReference type="EMBL" id="KAF9624068.1"/>
    </source>
</evidence>
<feature type="domain" description="C3H1-type" evidence="8">
    <location>
        <begin position="31"/>
        <end position="60"/>
    </location>
</feature>
<dbReference type="PANTHER" id="PTHR15725:SF14">
    <property type="entry name" value="ZINC FINGER CCCH DOMAIN-CONTAINING PROTEIN 11A"/>
    <property type="match status" value="1"/>
</dbReference>
<dbReference type="InterPro" id="IPR000571">
    <property type="entry name" value="Znf_CCCH"/>
</dbReference>
<keyword evidence="3 6" id="KW-0863">Zinc-finger</keyword>
<dbReference type="PANTHER" id="PTHR15725">
    <property type="entry name" value="ZN-FINGER, C-X8-C-X5-C-X3-H TYPE-CONTAINING"/>
    <property type="match status" value="1"/>
</dbReference>
<feature type="compositionally biased region" description="Basic and acidic residues" evidence="7">
    <location>
        <begin position="620"/>
        <end position="631"/>
    </location>
</feature>
<dbReference type="InterPro" id="IPR041686">
    <property type="entry name" value="Znf-CCCH_3"/>
</dbReference>
<gene>
    <name evidence="9" type="ORF">IFM89_007766</name>
</gene>
<evidence type="ECO:0000313" key="10">
    <source>
        <dbReference type="Proteomes" id="UP000631114"/>
    </source>
</evidence>
<feature type="compositionally biased region" description="Acidic residues" evidence="7">
    <location>
        <begin position="699"/>
        <end position="717"/>
    </location>
</feature>
<dbReference type="OrthoDB" id="5395350at2759"/>
<feature type="domain" description="C3H1-type" evidence="8">
    <location>
        <begin position="126"/>
        <end position="152"/>
    </location>
</feature>
<reference evidence="9 10" key="1">
    <citation type="submission" date="2020-10" db="EMBL/GenBank/DDBJ databases">
        <title>The Coptis chinensis genome and diversification of protoberbering-type alkaloids.</title>
        <authorList>
            <person name="Wang B."/>
            <person name="Shu S."/>
            <person name="Song C."/>
            <person name="Liu Y."/>
        </authorList>
    </citation>
    <scope>NUCLEOTIDE SEQUENCE [LARGE SCALE GENOMIC DNA]</scope>
    <source>
        <strain evidence="9">HL-2020</strain>
        <tissue evidence="9">Leaf</tissue>
    </source>
</reference>
<evidence type="ECO:0000256" key="4">
    <source>
        <dbReference type="ARBA" id="ARBA00022833"/>
    </source>
</evidence>
<feature type="zinc finger region" description="C3H1-type" evidence="6">
    <location>
        <begin position="126"/>
        <end position="152"/>
    </location>
</feature>
<feature type="compositionally biased region" description="Basic and acidic residues" evidence="7">
    <location>
        <begin position="419"/>
        <end position="438"/>
    </location>
</feature>
<dbReference type="InterPro" id="IPR036855">
    <property type="entry name" value="Znf_CCCH_sf"/>
</dbReference>
<dbReference type="GO" id="GO:0008270">
    <property type="term" value="F:zinc ion binding"/>
    <property type="evidence" value="ECO:0007669"/>
    <property type="project" value="UniProtKB-KW"/>
</dbReference>
<keyword evidence="2" id="KW-0677">Repeat</keyword>
<dbReference type="GO" id="GO:0003677">
    <property type="term" value="F:DNA binding"/>
    <property type="evidence" value="ECO:0007669"/>
    <property type="project" value="UniProtKB-KW"/>
</dbReference>
<evidence type="ECO:0000256" key="7">
    <source>
        <dbReference type="SAM" id="MobiDB-lite"/>
    </source>
</evidence>
<feature type="compositionally biased region" description="Basic and acidic residues" evidence="7">
    <location>
        <begin position="338"/>
        <end position="389"/>
    </location>
</feature>